<comment type="caution">
    <text evidence="1">The sequence shown here is derived from an EMBL/GenBank/DDBJ whole genome shotgun (WGS) entry which is preliminary data.</text>
</comment>
<accession>X1K946</accession>
<evidence type="ECO:0000313" key="1">
    <source>
        <dbReference type="EMBL" id="GAH90160.1"/>
    </source>
</evidence>
<gene>
    <name evidence="1" type="ORF">S06H3_05738</name>
</gene>
<dbReference type="AlphaFoldDB" id="X1K946"/>
<protein>
    <recommendedName>
        <fullName evidence="2">Peptidase C-terminal archaeal/bacterial domain-containing protein</fullName>
    </recommendedName>
</protein>
<dbReference type="EMBL" id="BARV01002158">
    <property type="protein sequence ID" value="GAH90160.1"/>
    <property type="molecule type" value="Genomic_DNA"/>
</dbReference>
<dbReference type="Gene3D" id="2.60.120.380">
    <property type="match status" value="1"/>
</dbReference>
<reference evidence="1" key="1">
    <citation type="journal article" date="2014" name="Front. Microbiol.">
        <title>High frequency of phylogenetically diverse reductive dehalogenase-homologous genes in deep subseafloor sedimentary metagenomes.</title>
        <authorList>
            <person name="Kawai M."/>
            <person name="Futagami T."/>
            <person name="Toyoda A."/>
            <person name="Takaki Y."/>
            <person name="Nishi S."/>
            <person name="Hori S."/>
            <person name="Arai W."/>
            <person name="Tsubouchi T."/>
            <person name="Morono Y."/>
            <person name="Uchiyama I."/>
            <person name="Ito T."/>
            <person name="Fujiyama A."/>
            <person name="Inagaki F."/>
            <person name="Takami H."/>
        </authorList>
    </citation>
    <scope>NUCLEOTIDE SEQUENCE</scope>
    <source>
        <strain evidence="1">Expedition CK06-06</strain>
    </source>
</reference>
<name>X1K946_9ZZZZ</name>
<evidence type="ECO:0008006" key="2">
    <source>
        <dbReference type="Google" id="ProtNLM"/>
    </source>
</evidence>
<proteinExistence type="predicted"/>
<sequence>MDFLSAPEFTGRVSELNKWNELIKNESKNSMIIHVTTTTSLSTTTTTILSEENGLICEDCFTNSAEFFYFNILTPAKITIIMTPSPDVNYDLYTRWNSDKCPTTLNWDCRPVQNVGIPETCSFSDLPIGRYCLMVNKQSGIGTFNISVF</sequence>
<organism evidence="1">
    <name type="scientific">marine sediment metagenome</name>
    <dbReference type="NCBI Taxonomy" id="412755"/>
    <lineage>
        <taxon>unclassified sequences</taxon>
        <taxon>metagenomes</taxon>
        <taxon>ecological metagenomes</taxon>
    </lineage>
</organism>